<accession>A0ABY1LZY8</accession>
<reference evidence="1 2" key="1">
    <citation type="submission" date="2017-04" db="EMBL/GenBank/DDBJ databases">
        <authorList>
            <person name="Varghese N."/>
            <person name="Submissions S."/>
        </authorList>
    </citation>
    <scope>NUCLEOTIDE SEQUENCE [LARGE SCALE GENOMIC DNA]</scope>
    <source>
        <strain evidence="1 2">J12</strain>
    </source>
</reference>
<proteinExistence type="predicted"/>
<evidence type="ECO:0000313" key="2">
    <source>
        <dbReference type="Proteomes" id="UP000192939"/>
    </source>
</evidence>
<evidence type="ECO:0000313" key="1">
    <source>
        <dbReference type="EMBL" id="SMF43827.1"/>
    </source>
</evidence>
<gene>
    <name evidence="1" type="ORF">SAMN02744124_03074</name>
</gene>
<protein>
    <submittedName>
        <fullName evidence="1">Uncharacterized protein</fullName>
    </submittedName>
</protein>
<dbReference type="EMBL" id="FXAE01000035">
    <property type="protein sequence ID" value="SMF43827.1"/>
    <property type="molecule type" value="Genomic_DNA"/>
</dbReference>
<sequence length="17" mass="1970">MKNTSKKNYIICQVDGQ</sequence>
<keyword evidence="2" id="KW-1185">Reference proteome</keyword>
<organism evidence="1 2">
    <name type="scientific">Paenibacillus barengoltzii J12</name>
    <dbReference type="NCBI Taxonomy" id="935846"/>
    <lineage>
        <taxon>Bacteria</taxon>
        <taxon>Bacillati</taxon>
        <taxon>Bacillota</taxon>
        <taxon>Bacilli</taxon>
        <taxon>Bacillales</taxon>
        <taxon>Paenibacillaceae</taxon>
        <taxon>Paenibacillus</taxon>
    </lineage>
</organism>
<comment type="caution">
    <text evidence="1">The sequence shown here is derived from an EMBL/GenBank/DDBJ whole genome shotgun (WGS) entry which is preliminary data.</text>
</comment>
<name>A0ABY1LZY8_9BACL</name>
<dbReference type="Proteomes" id="UP000192939">
    <property type="component" value="Unassembled WGS sequence"/>
</dbReference>